<keyword evidence="2" id="KW-1133">Transmembrane helix</keyword>
<evidence type="ECO:0000313" key="3">
    <source>
        <dbReference type="EMBL" id="QJA66750.1"/>
    </source>
</evidence>
<name>A0A6M3K1S4_9ZZZZ</name>
<evidence type="ECO:0000256" key="1">
    <source>
        <dbReference type="SAM" id="MobiDB-lite"/>
    </source>
</evidence>
<protein>
    <submittedName>
        <fullName evidence="4">Uncharacterized protein</fullName>
    </submittedName>
</protein>
<accession>A0A6M3K1S4</accession>
<feature type="transmembrane region" description="Helical" evidence="2">
    <location>
        <begin position="61"/>
        <end position="84"/>
    </location>
</feature>
<keyword evidence="2" id="KW-0812">Transmembrane</keyword>
<dbReference type="AlphaFoldDB" id="A0A6M3K1S4"/>
<evidence type="ECO:0000256" key="2">
    <source>
        <dbReference type="SAM" id="Phobius"/>
    </source>
</evidence>
<proteinExistence type="predicted"/>
<organism evidence="4">
    <name type="scientific">viral metagenome</name>
    <dbReference type="NCBI Taxonomy" id="1070528"/>
    <lineage>
        <taxon>unclassified sequences</taxon>
        <taxon>metagenomes</taxon>
        <taxon>organismal metagenomes</taxon>
    </lineage>
</organism>
<reference evidence="4" key="1">
    <citation type="submission" date="2020-03" db="EMBL/GenBank/DDBJ databases">
        <title>The deep terrestrial virosphere.</title>
        <authorList>
            <person name="Holmfeldt K."/>
            <person name="Nilsson E."/>
            <person name="Simone D."/>
            <person name="Lopez-Fernandez M."/>
            <person name="Wu X."/>
            <person name="de Brujin I."/>
            <person name="Lundin D."/>
            <person name="Andersson A."/>
            <person name="Bertilsson S."/>
            <person name="Dopson M."/>
        </authorList>
    </citation>
    <scope>NUCLEOTIDE SEQUENCE</scope>
    <source>
        <strain evidence="4">MM415A01576</strain>
        <strain evidence="3">MM415B00334</strain>
    </source>
</reference>
<keyword evidence="2" id="KW-0472">Membrane</keyword>
<feature type="region of interest" description="Disordered" evidence="1">
    <location>
        <begin position="1"/>
        <end position="25"/>
    </location>
</feature>
<dbReference type="EMBL" id="MT142206">
    <property type="protein sequence ID" value="QJA76129.1"/>
    <property type="molecule type" value="Genomic_DNA"/>
</dbReference>
<evidence type="ECO:0000313" key="4">
    <source>
        <dbReference type="EMBL" id="QJA76129.1"/>
    </source>
</evidence>
<sequence>MINLAEGESGATWEDRERPMAENNGWDQHKRDVLRRLDDNGADIKEIKRDLGRLFARVERLGVKVGGLVMAGIIVGTAAATAIAKWLTP</sequence>
<gene>
    <name evidence="4" type="ORF">MM415A01576_0008</name>
    <name evidence="3" type="ORF">MM415B00334_0003</name>
</gene>
<dbReference type="EMBL" id="MT141560">
    <property type="protein sequence ID" value="QJA66750.1"/>
    <property type="molecule type" value="Genomic_DNA"/>
</dbReference>